<dbReference type="InterPro" id="IPR020845">
    <property type="entry name" value="AMP-binding_CS"/>
</dbReference>
<dbReference type="GO" id="GO:0016020">
    <property type="term" value="C:membrane"/>
    <property type="evidence" value="ECO:0007669"/>
    <property type="project" value="TreeGrafter"/>
</dbReference>
<dbReference type="PROSITE" id="PS00455">
    <property type="entry name" value="AMP_BINDING"/>
    <property type="match status" value="1"/>
</dbReference>
<dbReference type="Proteomes" id="UP000827284">
    <property type="component" value="Unassembled WGS sequence"/>
</dbReference>
<dbReference type="EMBL" id="BQFW01000015">
    <property type="protein sequence ID" value="GJJ78968.1"/>
    <property type="molecule type" value="Genomic_DNA"/>
</dbReference>
<dbReference type="PANTHER" id="PTHR43272:SF33">
    <property type="entry name" value="AMP-BINDING DOMAIN-CONTAINING PROTEIN-RELATED"/>
    <property type="match status" value="1"/>
</dbReference>
<sequence length="702" mass="76560">MAPVPYNKDRQAVELPGTRRPGQTGIYRRCGYENALRSVPESRPHVTTVYKAFMNGLRLSPNGPLLGQRKLDGTTGKYGAYEWQTYSEVSGRINRFGSGMTKLYQEAMGLSLNEPLPQQWTFGLWAINRPEWTIASEAGSAFNLVSVGLYDTLGPEAVIYGVNHSECAVVVASVDHIAGLLRDSAKMSGLQIIISMDPLQDPLASGQKNASQSAMAGSILRTYAKDKGILLYDWDEVEAIGRQFPRKHTPPEPKDIYTICYTSGTTGMPKGAILTHGNYIAALASGDSGTPFGPDDCIFSFLPLAHLFGRAMEIFLFTAGGKVGYSTGDPLLILDDLQALQPTVFPAVPRLLNRIYAKVHAATAGAPGLAGILARKGLATKLDNLEKGLGNEHALWDRLLFSKVKMALGGKVRRILTASAPISAEVLAFIRVVFICEVCEAYGQTEGSGVGTATQEGEMEAGHVGPPNPVTELKLVDVPELNYFTTDKPYPRGEICVRGPNVIQGYLKDEKKTREAIDEEGWLHSGDIGFIKENGTLTVIDRIKNVFKLSIGEYVAVEKIEYMIASRIPIVMQFMVHGDSQESCLVGIVVPEPEAFVPFVNSVLGDASPKLVLGDVDGLHKASRDPKVRRAVLRELTQAGVAAGMKSFEIPKAILIEPEPFTIEKEFLTPTLKLKRHPIVQAYRKQLEELYVETRAGVDSKL</sequence>
<comment type="caution">
    <text evidence="5">The sequence shown here is derived from an EMBL/GenBank/DDBJ whole genome shotgun (WGS) entry which is preliminary data.</text>
</comment>
<evidence type="ECO:0000259" key="4">
    <source>
        <dbReference type="Pfam" id="PF00501"/>
    </source>
</evidence>
<dbReference type="PANTHER" id="PTHR43272">
    <property type="entry name" value="LONG-CHAIN-FATTY-ACID--COA LIGASE"/>
    <property type="match status" value="1"/>
</dbReference>
<feature type="domain" description="AMP-dependent synthetase/ligase" evidence="4">
    <location>
        <begin position="79"/>
        <end position="507"/>
    </location>
</feature>
<dbReference type="GO" id="GO:0005783">
    <property type="term" value="C:endoplasmic reticulum"/>
    <property type="evidence" value="ECO:0007669"/>
    <property type="project" value="TreeGrafter"/>
</dbReference>
<keyword evidence="2" id="KW-0067">ATP-binding</keyword>
<keyword evidence="6" id="KW-1185">Reference proteome</keyword>
<reference evidence="5" key="1">
    <citation type="submission" date="2021-11" db="EMBL/GenBank/DDBJ databases">
        <authorList>
            <person name="Herlambang A."/>
            <person name="Guo Y."/>
            <person name="Takashima Y."/>
            <person name="Nishizawa T."/>
        </authorList>
    </citation>
    <scope>NUCLEOTIDE SEQUENCE</scope>
    <source>
        <strain evidence="5">E1425</strain>
    </source>
</reference>
<evidence type="ECO:0000256" key="1">
    <source>
        <dbReference type="ARBA" id="ARBA00022741"/>
    </source>
</evidence>
<evidence type="ECO:0000313" key="5">
    <source>
        <dbReference type="EMBL" id="GJJ78968.1"/>
    </source>
</evidence>
<dbReference type="InterPro" id="IPR042099">
    <property type="entry name" value="ANL_N_sf"/>
</dbReference>
<proteinExistence type="predicted"/>
<accession>A0A9P3M247</accession>
<dbReference type="GO" id="GO:0005524">
    <property type="term" value="F:ATP binding"/>
    <property type="evidence" value="ECO:0007669"/>
    <property type="project" value="UniProtKB-KW"/>
</dbReference>
<name>A0A9P3M247_9FUNG</name>
<evidence type="ECO:0000313" key="6">
    <source>
        <dbReference type="Proteomes" id="UP000827284"/>
    </source>
</evidence>
<dbReference type="OrthoDB" id="1700726at2759"/>
<protein>
    <submittedName>
        <fullName evidence="5">Long-chain acyl-CoA synthetase</fullName>
    </submittedName>
</protein>
<dbReference type="GO" id="GO:0004467">
    <property type="term" value="F:long-chain fatty acid-CoA ligase activity"/>
    <property type="evidence" value="ECO:0007669"/>
    <property type="project" value="TreeGrafter"/>
</dbReference>
<dbReference type="AlphaFoldDB" id="A0A9P3M247"/>
<keyword evidence="1" id="KW-0547">Nucleotide-binding</keyword>
<evidence type="ECO:0000256" key="2">
    <source>
        <dbReference type="ARBA" id="ARBA00022840"/>
    </source>
</evidence>
<dbReference type="SUPFAM" id="SSF56801">
    <property type="entry name" value="Acetyl-CoA synthetase-like"/>
    <property type="match status" value="1"/>
</dbReference>
<gene>
    <name evidence="5" type="ORF">EMPS_11327</name>
</gene>
<dbReference type="Gene3D" id="3.40.50.12780">
    <property type="entry name" value="N-terminal domain of ligase-like"/>
    <property type="match status" value="1"/>
</dbReference>
<organism evidence="5 6">
    <name type="scientific">Entomortierella parvispora</name>
    <dbReference type="NCBI Taxonomy" id="205924"/>
    <lineage>
        <taxon>Eukaryota</taxon>
        <taxon>Fungi</taxon>
        <taxon>Fungi incertae sedis</taxon>
        <taxon>Mucoromycota</taxon>
        <taxon>Mortierellomycotina</taxon>
        <taxon>Mortierellomycetes</taxon>
        <taxon>Mortierellales</taxon>
        <taxon>Mortierellaceae</taxon>
        <taxon>Entomortierella</taxon>
    </lineage>
</organism>
<feature type="region of interest" description="Disordered" evidence="3">
    <location>
        <begin position="1"/>
        <end position="20"/>
    </location>
</feature>
<reference evidence="5" key="2">
    <citation type="journal article" date="2022" name="Microbiol. Resour. Announc.">
        <title>Whole-Genome Sequence of Entomortierella parvispora E1425, a Mucoromycotan Fungus Associated with Burkholderiaceae-Related Endosymbiotic Bacteria.</title>
        <authorList>
            <person name="Herlambang A."/>
            <person name="Guo Y."/>
            <person name="Takashima Y."/>
            <person name="Narisawa K."/>
            <person name="Ohta H."/>
            <person name="Nishizawa T."/>
        </authorList>
    </citation>
    <scope>NUCLEOTIDE SEQUENCE</scope>
    <source>
        <strain evidence="5">E1425</strain>
    </source>
</reference>
<evidence type="ECO:0000256" key="3">
    <source>
        <dbReference type="SAM" id="MobiDB-lite"/>
    </source>
</evidence>
<dbReference type="Pfam" id="PF00501">
    <property type="entry name" value="AMP-binding"/>
    <property type="match status" value="1"/>
</dbReference>
<dbReference type="InterPro" id="IPR000873">
    <property type="entry name" value="AMP-dep_synth/lig_dom"/>
</dbReference>